<evidence type="ECO:0000313" key="2">
    <source>
        <dbReference type="Proteomes" id="UP000481033"/>
    </source>
</evidence>
<dbReference type="EMBL" id="QXHD01000003">
    <property type="protein sequence ID" value="NEZ54728.1"/>
    <property type="molecule type" value="Genomic_DNA"/>
</dbReference>
<protein>
    <submittedName>
        <fullName evidence="1">Uncharacterized protein</fullName>
    </submittedName>
</protein>
<dbReference type="AlphaFoldDB" id="A0A6M0REP9"/>
<dbReference type="Proteomes" id="UP000481033">
    <property type="component" value="Unassembled WGS sequence"/>
</dbReference>
<keyword evidence="2" id="KW-1185">Reference proteome</keyword>
<evidence type="ECO:0000313" key="1">
    <source>
        <dbReference type="EMBL" id="NEZ54728.1"/>
    </source>
</evidence>
<accession>A0A6M0REP9</accession>
<name>A0A6M0REP9_9CYAN</name>
<comment type="caution">
    <text evidence="1">The sequence shown here is derived from an EMBL/GenBank/DDBJ whole genome shotgun (WGS) entry which is preliminary data.</text>
</comment>
<proteinExistence type="predicted"/>
<organism evidence="1 2">
    <name type="scientific">Adonisia turfae CCMR0081</name>
    <dbReference type="NCBI Taxonomy" id="2292702"/>
    <lineage>
        <taxon>Bacteria</taxon>
        <taxon>Bacillati</taxon>
        <taxon>Cyanobacteriota</taxon>
        <taxon>Adonisia</taxon>
        <taxon>Adonisia turfae</taxon>
    </lineage>
</organism>
<reference evidence="1 2" key="1">
    <citation type="journal article" date="2020" name="Microb. Ecol.">
        <title>Ecogenomics of the Marine Benthic Filamentous Cyanobacterium Adonisia.</title>
        <authorList>
            <person name="Walter J.M."/>
            <person name="Coutinho F.H."/>
            <person name="Leomil L."/>
            <person name="Hargreaves P.I."/>
            <person name="Campeao M.E."/>
            <person name="Vieira V.V."/>
            <person name="Silva B.S."/>
            <person name="Fistarol G.O."/>
            <person name="Salomon P.S."/>
            <person name="Sawabe T."/>
            <person name="Mino S."/>
            <person name="Hosokawa M."/>
            <person name="Miyashita H."/>
            <person name="Maruyama F."/>
            <person name="van Verk M.C."/>
            <person name="Dutilh B.E."/>
            <person name="Thompson C.C."/>
            <person name="Thompson F.L."/>
        </authorList>
    </citation>
    <scope>NUCLEOTIDE SEQUENCE [LARGE SCALE GENOMIC DNA]</scope>
    <source>
        <strain evidence="1 2">CCMR0081</strain>
    </source>
</reference>
<sequence length="63" mass="7394">MRRLSLVRYKRQGVSKHENVELNMELKTEADIKIKGASNSLPMVMVYDLRKMSLVQLKISFLR</sequence>
<gene>
    <name evidence="1" type="ORF">DXZ20_03265</name>
</gene>